<feature type="domain" description="Putative Flp pilus-assembly TadG-like N-terminal" evidence="1">
    <location>
        <begin position="7"/>
        <end position="52"/>
    </location>
</feature>
<name>A0AAU8DQZ7_9ACTN</name>
<protein>
    <submittedName>
        <fullName evidence="2">Rv3654c family TadE-like protein</fullName>
    </submittedName>
</protein>
<dbReference type="Pfam" id="PF13400">
    <property type="entry name" value="Tad"/>
    <property type="match status" value="1"/>
</dbReference>
<evidence type="ECO:0000313" key="2">
    <source>
        <dbReference type="EMBL" id="XCG64630.1"/>
    </source>
</evidence>
<evidence type="ECO:0000259" key="1">
    <source>
        <dbReference type="Pfam" id="PF13400"/>
    </source>
</evidence>
<dbReference type="InterPro" id="IPR021202">
    <property type="entry name" value="Rv3654c-like"/>
</dbReference>
<proteinExistence type="predicted"/>
<dbReference type="AlphaFoldDB" id="A0AAU8DQZ7"/>
<sequence length="117" mass="11576">MSERDRGSATVVAAIFLAALLAVVVVVLQLAGAVIARHRAGSAADLAALAGAGLVLLDPGNACGRAGSVAVANGARVVSCEVQGWDVLVTTEVDVRIGVFAGTAGGRARATVVREQG</sequence>
<dbReference type="NCBIfam" id="TIGR03816">
    <property type="entry name" value="tadE_like_DECH"/>
    <property type="match status" value="1"/>
</dbReference>
<organism evidence="2">
    <name type="scientific">Nakamurella sp. A5-74</name>
    <dbReference type="NCBI Taxonomy" id="3158264"/>
    <lineage>
        <taxon>Bacteria</taxon>
        <taxon>Bacillati</taxon>
        <taxon>Actinomycetota</taxon>
        <taxon>Actinomycetes</taxon>
        <taxon>Nakamurellales</taxon>
        <taxon>Nakamurellaceae</taxon>
        <taxon>Nakamurella</taxon>
    </lineage>
</organism>
<dbReference type="InterPro" id="IPR028087">
    <property type="entry name" value="Tad_N"/>
</dbReference>
<accession>A0AAU8DQZ7</accession>
<reference evidence="2" key="1">
    <citation type="submission" date="2024-05" db="EMBL/GenBank/DDBJ databases">
        <authorList>
            <person name="Cai S.Y."/>
            <person name="Jin L.M."/>
            <person name="Li H.R."/>
        </authorList>
    </citation>
    <scope>NUCLEOTIDE SEQUENCE</scope>
    <source>
        <strain evidence="2">A5-74</strain>
    </source>
</reference>
<dbReference type="EMBL" id="CP159218">
    <property type="protein sequence ID" value="XCG64630.1"/>
    <property type="molecule type" value="Genomic_DNA"/>
</dbReference>
<gene>
    <name evidence="2" type="ORF">ABLG96_04700</name>
</gene>
<dbReference type="RefSeq" id="WP_353650243.1">
    <property type="nucleotide sequence ID" value="NZ_CP159218.1"/>
</dbReference>